<dbReference type="GO" id="GO:0070979">
    <property type="term" value="P:protein K11-linked ubiquitination"/>
    <property type="evidence" value="ECO:0007669"/>
    <property type="project" value="TreeGrafter"/>
</dbReference>
<keyword evidence="14" id="KW-1185">Reference proteome</keyword>
<evidence type="ECO:0000313" key="13">
    <source>
        <dbReference type="EMBL" id="CRG82990.1"/>
    </source>
</evidence>
<dbReference type="InterPro" id="IPR026000">
    <property type="entry name" value="Apc5_dom"/>
</dbReference>
<evidence type="ECO:0000256" key="4">
    <source>
        <dbReference type="ARBA" id="ARBA00022776"/>
    </source>
</evidence>
<keyword evidence="10" id="KW-0732">Signal</keyword>
<feature type="domain" description="Anaphase-promoting complex subunit 5" evidence="12">
    <location>
        <begin position="273"/>
        <end position="362"/>
    </location>
</feature>
<evidence type="ECO:0000256" key="3">
    <source>
        <dbReference type="ARBA" id="ARBA00022618"/>
    </source>
</evidence>
<feature type="domain" description="NADH:ubiquinone oxidoreductase intermediate-associated protein 30" evidence="11">
    <location>
        <begin position="782"/>
        <end position="904"/>
    </location>
</feature>
<organism evidence="13 14">
    <name type="scientific">Talaromyces islandicus</name>
    <name type="common">Penicillium islandicum</name>
    <dbReference type="NCBI Taxonomy" id="28573"/>
    <lineage>
        <taxon>Eukaryota</taxon>
        <taxon>Fungi</taxon>
        <taxon>Dikarya</taxon>
        <taxon>Ascomycota</taxon>
        <taxon>Pezizomycotina</taxon>
        <taxon>Eurotiomycetes</taxon>
        <taxon>Eurotiomycetidae</taxon>
        <taxon>Eurotiales</taxon>
        <taxon>Trichocomaceae</taxon>
        <taxon>Talaromyces</taxon>
        <taxon>Talaromyces sect. Islandici</taxon>
    </lineage>
</organism>
<dbReference type="SUPFAM" id="SSF49785">
    <property type="entry name" value="Galactose-binding domain-like"/>
    <property type="match status" value="1"/>
</dbReference>
<evidence type="ECO:0000256" key="8">
    <source>
        <dbReference type="ARBA" id="ARBA00045696"/>
    </source>
</evidence>
<evidence type="ECO:0000259" key="11">
    <source>
        <dbReference type="Pfam" id="PF08547"/>
    </source>
</evidence>
<protein>
    <recommendedName>
        <fullName evidence="2">Anaphase-promoting complex subunit 5</fullName>
    </recommendedName>
    <alternativeName>
        <fullName evidence="7">Cyclosome subunit 5</fullName>
    </alternativeName>
</protein>
<dbReference type="OMA" id="DANMGMA"/>
<reference evidence="13 14" key="1">
    <citation type="submission" date="2015-04" db="EMBL/GenBank/DDBJ databases">
        <authorList>
            <person name="Syromyatnikov M.Y."/>
            <person name="Popov V.N."/>
        </authorList>
    </citation>
    <scope>NUCLEOTIDE SEQUENCE [LARGE SCALE GENOMIC DNA]</scope>
    <source>
        <strain evidence="13">WF-38-12</strain>
    </source>
</reference>
<dbReference type="EMBL" id="CVMT01000001">
    <property type="protein sequence ID" value="CRG82990.1"/>
    <property type="molecule type" value="Genomic_DNA"/>
</dbReference>
<evidence type="ECO:0000313" key="14">
    <source>
        <dbReference type="Proteomes" id="UP000054383"/>
    </source>
</evidence>
<dbReference type="PANTHER" id="PTHR12830">
    <property type="entry name" value="ANAPHASE-PROMOTING COMPLEX SUBUNIT 5"/>
    <property type="match status" value="1"/>
</dbReference>
<dbReference type="Pfam" id="PF08547">
    <property type="entry name" value="CIA30"/>
    <property type="match status" value="2"/>
</dbReference>
<dbReference type="InterPro" id="IPR013857">
    <property type="entry name" value="NADH-UbQ_OxRdtase-assoc_prot30"/>
</dbReference>
<dbReference type="InterPro" id="IPR008979">
    <property type="entry name" value="Galactose-bd-like_sf"/>
</dbReference>
<evidence type="ECO:0000256" key="7">
    <source>
        <dbReference type="ARBA" id="ARBA00031069"/>
    </source>
</evidence>
<feature type="compositionally biased region" description="Low complexity" evidence="9">
    <location>
        <begin position="1075"/>
        <end position="1086"/>
    </location>
</feature>
<dbReference type="GO" id="GO:0051301">
    <property type="term" value="P:cell division"/>
    <property type="evidence" value="ECO:0007669"/>
    <property type="project" value="UniProtKB-KW"/>
</dbReference>
<feature type="chain" id="PRO_5006711054" description="Anaphase-promoting complex subunit 5" evidence="10">
    <location>
        <begin position="23"/>
        <end position="1086"/>
    </location>
</feature>
<dbReference type="GO" id="GO:0031145">
    <property type="term" value="P:anaphase-promoting complex-dependent catabolic process"/>
    <property type="evidence" value="ECO:0007669"/>
    <property type="project" value="TreeGrafter"/>
</dbReference>
<comment type="function">
    <text evidence="8">Component of the anaphase promoting complex/cyclosome (APC/C), a cell cycle-regulated E3 ubiquitin ligase that controls progression through mitosis and the G1 phase of the cell cycle. The APC/C complex acts by mediating ubiquitination and subsequent degradation of target proteins: it mainly mediates the formation of 'Lys-11'-linked polyubiquitin chains and, to a lower extent, the formation of 'Lys-48'- and 'Lys-63'-linked polyubiquitin chains. The APC/C complex catalyzes assembly of branched 'Lys-11'-/'Lys-48'-linked branched ubiquitin chains on target proteins.</text>
</comment>
<dbReference type="GO" id="GO:0005680">
    <property type="term" value="C:anaphase-promoting complex"/>
    <property type="evidence" value="ECO:0007669"/>
    <property type="project" value="InterPro"/>
</dbReference>
<feature type="region of interest" description="Disordered" evidence="9">
    <location>
        <begin position="1042"/>
        <end position="1086"/>
    </location>
</feature>
<evidence type="ECO:0000256" key="6">
    <source>
        <dbReference type="ARBA" id="ARBA00023306"/>
    </source>
</evidence>
<sequence>MSRYLTPSKVALLCLVSLYTEGIVPNKSAVAVLSFLVSHIVPPRSTAVDRAPAAFRRDRSHAVSIDELEEVLAYHASSVPGRSVWDLLLRKMWLLDCCDALEVFFADIHAIVEKPREEQILDRDNGIAPAASDQHMLLGRSSPLGAFVRRCQLEFTRLQFHDSVKLWRAFIKYRLPTYRAWARRHPSGEQSAVDNIFVELGMDADSYLGQVVYGNIEGELDDDGAGVSTKDVEQLLTFQVDELQRLGGRVSDEVKDQLEYIIATGVTVPSMSHYIRFLDAWRSGDYPSSFDNLHRYFDYTVHGRDRSFYQYALLNLAILHADFGCYTEAVSAMQEAISIARESHDMDCLNFCMSWLYHFGKAFPEEMKDVQSTGMLGSEKEGLAFLKAKAKETESWGLLSTTQLSEAKLELQNGDSLASVFENIVKSSYLNVTRNLRTAMGPQLLLQASVFSRIGLTHNALLQCEIFRECYAKGAPLDDYLKIAYRGSQLLSHGGGHKRAMARINDISPADLRSLKASQSWAYYCGVLKLQRQIHRDDCVAAEHLLNQLQEMELPDVDLALHLSLLEIEFRLRKGHHQKAMDIVEQVAHFMQQDNFDVFVQVRLLCFKARILAKTGLPQRGFSLAMRAASIAYRSRVLPGLWEAIGVLAIVLLSLGEFEAAAEMMESIMPQVLELDDRYLTARSYSVLVDANMGMAGNDSKTKGIKGPMRTNKNVTRASAYIDCAYDEYEAIEDVPGQCEMMAKKATVMHLQGDPVLANDYAAKLTNLETLSIPTKPYKLLDFEDESTTAACKTMADRAVGGFSTAELDYIPASATDPAHVRFHGSISTKLPNNWRVERTGYAAFRNRDRGVWLFGRLYWDVDPYAYLALRVKSDGRRYMINIQTESIVNTDIHQHRLYTKHHKVAAAQPDNRPEFSSPLAAAAEASEVSDVQDTIYPGGIPPSLSDIPPAETIITESIGSTSGGSGWETVFLPFKAFVRTNHGEIMEPQHSIIKNKIKSVGIGLIDRVEGPFDLRVHSIWATNGMSEAEVEEERRICGENAREVDQVELQPARKKGSPEKGTKEKEKEAKTKTKGLAGLKGEWEQ</sequence>
<feature type="domain" description="NADH:ubiquinone oxidoreductase intermediate-associated protein 30" evidence="11">
    <location>
        <begin position="965"/>
        <end position="1017"/>
    </location>
</feature>
<evidence type="ECO:0000259" key="12">
    <source>
        <dbReference type="Pfam" id="PF12862"/>
    </source>
</evidence>
<comment type="similarity">
    <text evidence="1">Belongs to the APC5 family.</text>
</comment>
<evidence type="ECO:0000256" key="2">
    <source>
        <dbReference type="ARBA" id="ARBA00016066"/>
    </source>
</evidence>
<feature type="signal peptide" evidence="10">
    <location>
        <begin position="1"/>
        <end position="22"/>
    </location>
</feature>
<keyword evidence="5" id="KW-0833">Ubl conjugation pathway</keyword>
<dbReference type="InterPro" id="IPR037679">
    <property type="entry name" value="Apc5"/>
</dbReference>
<evidence type="ECO:0000256" key="5">
    <source>
        <dbReference type="ARBA" id="ARBA00022786"/>
    </source>
</evidence>
<accession>A0A0U1LKY8</accession>
<keyword evidence="3" id="KW-0132">Cell division</keyword>
<dbReference type="PANTHER" id="PTHR12830:SF9">
    <property type="entry name" value="ANAPHASE-PROMOTING COMPLEX SUBUNIT 5"/>
    <property type="match status" value="1"/>
</dbReference>
<dbReference type="Proteomes" id="UP000054383">
    <property type="component" value="Unassembled WGS sequence"/>
</dbReference>
<dbReference type="GO" id="GO:0045842">
    <property type="term" value="P:positive regulation of mitotic metaphase/anaphase transition"/>
    <property type="evidence" value="ECO:0007669"/>
    <property type="project" value="TreeGrafter"/>
</dbReference>
<keyword evidence="4" id="KW-0498">Mitosis</keyword>
<evidence type="ECO:0000256" key="9">
    <source>
        <dbReference type="SAM" id="MobiDB-lite"/>
    </source>
</evidence>
<evidence type="ECO:0000256" key="1">
    <source>
        <dbReference type="ARBA" id="ARBA00007450"/>
    </source>
</evidence>
<evidence type="ECO:0000256" key="10">
    <source>
        <dbReference type="SAM" id="SignalP"/>
    </source>
</evidence>
<gene>
    <name evidence="13" type="ORF">PISL3812_00338</name>
</gene>
<dbReference type="STRING" id="28573.A0A0U1LKY8"/>
<proteinExistence type="inferred from homology"/>
<feature type="compositionally biased region" description="Basic and acidic residues" evidence="9">
    <location>
        <begin position="1057"/>
        <end position="1072"/>
    </location>
</feature>
<dbReference type="InterPro" id="IPR011990">
    <property type="entry name" value="TPR-like_helical_dom_sf"/>
</dbReference>
<dbReference type="SUPFAM" id="SSF48452">
    <property type="entry name" value="TPR-like"/>
    <property type="match status" value="1"/>
</dbReference>
<keyword evidence="6" id="KW-0131">Cell cycle</keyword>
<dbReference type="AlphaFoldDB" id="A0A0U1LKY8"/>
<dbReference type="UniPathway" id="UPA00143"/>
<name>A0A0U1LKY8_TALIS</name>
<dbReference type="OrthoDB" id="2504561at2759"/>
<dbReference type="Pfam" id="PF12862">
    <property type="entry name" value="ANAPC5"/>
    <property type="match status" value="1"/>
</dbReference>